<dbReference type="GO" id="GO:0140359">
    <property type="term" value="F:ABC-type transporter activity"/>
    <property type="evidence" value="ECO:0007669"/>
    <property type="project" value="InterPro"/>
</dbReference>
<sequence>MKSIVIRPNRSLSLDLSEIWNYRELFYIFAWRDIKVRYKQTLLGILWVIFQPITSTFIFTIFFGNLAKIPSGKLPYSLFVLSGLVFWNFFSTSLSHASDSMVANENIIKKVYFPKIILPLSSVVVS</sequence>
<evidence type="ECO:0000256" key="8">
    <source>
        <dbReference type="SAM" id="Phobius"/>
    </source>
</evidence>
<dbReference type="EMBL" id="PFMK01000078">
    <property type="protein sequence ID" value="PIZ02548.1"/>
    <property type="molecule type" value="Genomic_DNA"/>
</dbReference>
<evidence type="ECO:0000256" key="4">
    <source>
        <dbReference type="ARBA" id="ARBA00022475"/>
    </source>
</evidence>
<name>A0A2M7RQG7_9BACT</name>
<accession>A0A2M7RQG7</accession>
<proteinExistence type="inferred from homology"/>
<feature type="non-terminal residue" evidence="10">
    <location>
        <position position="126"/>
    </location>
</feature>
<keyword evidence="5 8" id="KW-0812">Transmembrane</keyword>
<evidence type="ECO:0000259" key="9">
    <source>
        <dbReference type="Pfam" id="PF01061"/>
    </source>
</evidence>
<keyword evidence="6 8" id="KW-1133">Transmembrane helix</keyword>
<dbReference type="Proteomes" id="UP000231069">
    <property type="component" value="Unassembled WGS sequence"/>
</dbReference>
<feature type="transmembrane region" description="Helical" evidence="8">
    <location>
        <begin position="42"/>
        <end position="62"/>
    </location>
</feature>
<feature type="domain" description="ABC-2 type transporter transmembrane" evidence="9">
    <location>
        <begin position="25"/>
        <end position="114"/>
    </location>
</feature>
<dbReference type="PANTHER" id="PTHR30413">
    <property type="entry name" value="INNER MEMBRANE TRANSPORT PERMEASE"/>
    <property type="match status" value="1"/>
</dbReference>
<comment type="similarity">
    <text evidence="2">Belongs to the ABC-2 integral membrane protein family.</text>
</comment>
<dbReference type="GO" id="GO:0005886">
    <property type="term" value="C:plasma membrane"/>
    <property type="evidence" value="ECO:0007669"/>
    <property type="project" value="UniProtKB-SubCell"/>
</dbReference>
<keyword evidence="7 8" id="KW-0472">Membrane</keyword>
<evidence type="ECO:0000256" key="2">
    <source>
        <dbReference type="ARBA" id="ARBA00007783"/>
    </source>
</evidence>
<comment type="subcellular location">
    <subcellularLocation>
        <location evidence="1">Cell inner membrane</location>
        <topology evidence="1">Multi-pass membrane protein</topology>
    </subcellularLocation>
</comment>
<dbReference type="GO" id="GO:0015920">
    <property type="term" value="P:lipopolysaccharide transport"/>
    <property type="evidence" value="ECO:0007669"/>
    <property type="project" value="TreeGrafter"/>
</dbReference>
<reference evidence="11" key="1">
    <citation type="submission" date="2017-09" db="EMBL/GenBank/DDBJ databases">
        <title>Depth-based differentiation of microbial function through sediment-hosted aquifers and enrichment of novel symbionts in the deep terrestrial subsurface.</title>
        <authorList>
            <person name="Probst A.J."/>
            <person name="Ladd B."/>
            <person name="Jarett J.K."/>
            <person name="Geller-Mcgrath D.E."/>
            <person name="Sieber C.M.K."/>
            <person name="Emerson J.B."/>
            <person name="Anantharaman K."/>
            <person name="Thomas B.C."/>
            <person name="Malmstrom R."/>
            <person name="Stieglmeier M."/>
            <person name="Klingl A."/>
            <person name="Woyke T."/>
            <person name="Ryan C.M."/>
            <person name="Banfield J.F."/>
        </authorList>
    </citation>
    <scope>NUCLEOTIDE SEQUENCE [LARGE SCALE GENOMIC DNA]</scope>
</reference>
<organism evidence="10 11">
    <name type="scientific">Candidatus Gottesmanbacteria bacterium CG_4_10_14_0_8_um_filter_37_24</name>
    <dbReference type="NCBI Taxonomy" id="1974574"/>
    <lineage>
        <taxon>Bacteria</taxon>
        <taxon>Candidatus Gottesmaniibacteriota</taxon>
    </lineage>
</organism>
<feature type="transmembrane region" description="Helical" evidence="8">
    <location>
        <begin position="74"/>
        <end position="91"/>
    </location>
</feature>
<comment type="caution">
    <text evidence="10">The sequence shown here is derived from an EMBL/GenBank/DDBJ whole genome shotgun (WGS) entry which is preliminary data.</text>
</comment>
<evidence type="ECO:0000256" key="5">
    <source>
        <dbReference type="ARBA" id="ARBA00022692"/>
    </source>
</evidence>
<evidence type="ECO:0000256" key="1">
    <source>
        <dbReference type="ARBA" id="ARBA00004429"/>
    </source>
</evidence>
<protein>
    <submittedName>
        <fullName evidence="10">Phosphate ABC transporter permease</fullName>
    </submittedName>
</protein>
<evidence type="ECO:0000256" key="3">
    <source>
        <dbReference type="ARBA" id="ARBA00022448"/>
    </source>
</evidence>
<keyword evidence="4" id="KW-1003">Cell membrane</keyword>
<keyword evidence="3" id="KW-0813">Transport</keyword>
<evidence type="ECO:0000313" key="11">
    <source>
        <dbReference type="Proteomes" id="UP000231069"/>
    </source>
</evidence>
<evidence type="ECO:0000313" key="10">
    <source>
        <dbReference type="EMBL" id="PIZ02548.1"/>
    </source>
</evidence>
<evidence type="ECO:0000256" key="6">
    <source>
        <dbReference type="ARBA" id="ARBA00022989"/>
    </source>
</evidence>
<evidence type="ECO:0000256" key="7">
    <source>
        <dbReference type="ARBA" id="ARBA00023136"/>
    </source>
</evidence>
<dbReference type="PANTHER" id="PTHR30413:SF8">
    <property type="entry name" value="TRANSPORT PERMEASE PROTEIN"/>
    <property type="match status" value="1"/>
</dbReference>
<dbReference type="InterPro" id="IPR013525">
    <property type="entry name" value="ABC2_TM"/>
</dbReference>
<dbReference type="AlphaFoldDB" id="A0A2M7RQG7"/>
<dbReference type="Pfam" id="PF01061">
    <property type="entry name" value="ABC2_membrane"/>
    <property type="match status" value="1"/>
</dbReference>
<gene>
    <name evidence="10" type="ORF">COY59_04160</name>
</gene>